<comment type="caution">
    <text evidence="2">The sequence shown here is derived from an EMBL/GenBank/DDBJ whole genome shotgun (WGS) entry which is preliminary data.</text>
</comment>
<dbReference type="Proteomes" id="UP000473826">
    <property type="component" value="Unassembled WGS sequence"/>
</dbReference>
<dbReference type="AlphaFoldDB" id="A0A7D8UXG7"/>
<dbReference type="OrthoDB" id="496981at2759"/>
<accession>A0A7D8UXG7</accession>
<evidence type="ECO:0000313" key="3">
    <source>
        <dbReference type="Proteomes" id="UP000473826"/>
    </source>
</evidence>
<evidence type="ECO:0000256" key="1">
    <source>
        <dbReference type="SAM" id="SignalP"/>
    </source>
</evidence>
<dbReference type="SUPFAM" id="SSF53254">
    <property type="entry name" value="Phosphoglycerate mutase-like"/>
    <property type="match status" value="1"/>
</dbReference>
<keyword evidence="3" id="KW-1185">Reference proteome</keyword>
<reference evidence="2 3" key="1">
    <citation type="journal article" date="2019" name="PLoS Genet.">
        <title>Convergent evolution of linked mating-type loci in basidiomycete fungi.</title>
        <authorList>
            <person name="Sun S."/>
            <person name="Coelho M.A."/>
            <person name="Heitman J."/>
            <person name="Nowrousian M."/>
        </authorList>
    </citation>
    <scope>NUCLEOTIDE SEQUENCE [LARGE SCALE GENOMIC DNA]</scope>
    <source>
        <strain evidence="2 3">CBS 4282</strain>
    </source>
</reference>
<feature type="chain" id="PRO_5028970839" description="Phosphoglycerate mutase" evidence="1">
    <location>
        <begin position="16"/>
        <end position="396"/>
    </location>
</feature>
<dbReference type="Pfam" id="PF00300">
    <property type="entry name" value="His_Phos_1"/>
    <property type="match status" value="1"/>
</dbReference>
<dbReference type="GO" id="GO:0016791">
    <property type="term" value="F:phosphatase activity"/>
    <property type="evidence" value="ECO:0007669"/>
    <property type="project" value="TreeGrafter"/>
</dbReference>
<keyword evidence="1" id="KW-0732">Signal</keyword>
<feature type="signal peptide" evidence="1">
    <location>
        <begin position="1"/>
        <end position="15"/>
    </location>
</feature>
<dbReference type="PANTHER" id="PTHR48100:SF1">
    <property type="entry name" value="HISTIDINE PHOSPHATASE FAMILY PROTEIN-RELATED"/>
    <property type="match status" value="1"/>
</dbReference>
<dbReference type="GO" id="GO:0005737">
    <property type="term" value="C:cytoplasm"/>
    <property type="evidence" value="ECO:0007669"/>
    <property type="project" value="TreeGrafter"/>
</dbReference>
<evidence type="ECO:0000313" key="2">
    <source>
        <dbReference type="EMBL" id="TXT04397.1"/>
    </source>
</evidence>
<dbReference type="CDD" id="cd07067">
    <property type="entry name" value="HP_PGM_like"/>
    <property type="match status" value="1"/>
</dbReference>
<gene>
    <name evidence="2" type="ORF">VHUM_04164</name>
</gene>
<dbReference type="SMART" id="SM00855">
    <property type="entry name" value="PGAM"/>
    <property type="match status" value="1"/>
</dbReference>
<protein>
    <recommendedName>
        <fullName evidence="4">Phosphoglycerate mutase</fullName>
    </recommendedName>
</protein>
<dbReference type="InterPro" id="IPR013078">
    <property type="entry name" value="His_Pase_superF_clade-1"/>
</dbReference>
<sequence length="396" mass="43284">MRASTALLLLPLVAASPYADLFARGGNGNNGNNCGGKDKYHGKTLAPSNYTIVDGLFIQDDPAFNATGYDLMKDSFGLIDKSKDRWKKFTKHITELNKNADAYTTYKVIYIARHGEGYHNVAEHIYGSDAWNCYWSLLYGDGNMTWGDATLTPLGEDQARAANAGWKEQIKAGIPLPQVLYSSPFRRAASTLELTWNDILMNKGMKPIFKEGWREMIGLHTCDERSNRTVLAQTYPQFTFESSFTEHDQVWDEVYQESHAQQASRLRRTVGDLFANDPSTFVSVTCHSGVINAFFKAIGHRPLQVQVGGFVPVVIKAVSHPTATMDHLTGGPSYTAPICLADPTTKVKAPATVTVAPTWYPACTAAPSIFTSFPATGCLTQPASGPTEAPKPTSAA</sequence>
<dbReference type="PANTHER" id="PTHR48100">
    <property type="entry name" value="BROAD-SPECIFICITY PHOSPHATASE YOR283W-RELATED"/>
    <property type="match status" value="1"/>
</dbReference>
<evidence type="ECO:0008006" key="4">
    <source>
        <dbReference type="Google" id="ProtNLM"/>
    </source>
</evidence>
<name>A0A7D8UXG7_VANHU</name>
<proteinExistence type="predicted"/>
<dbReference type="InterPro" id="IPR050275">
    <property type="entry name" value="PGM_Phosphatase"/>
</dbReference>
<dbReference type="EMBL" id="QKWK01000015">
    <property type="protein sequence ID" value="TXT04397.1"/>
    <property type="molecule type" value="Genomic_DNA"/>
</dbReference>
<dbReference type="InterPro" id="IPR029033">
    <property type="entry name" value="His_PPase_superfam"/>
</dbReference>
<dbReference type="Gene3D" id="3.40.50.1240">
    <property type="entry name" value="Phosphoglycerate mutase-like"/>
    <property type="match status" value="1"/>
</dbReference>
<organism evidence="2 3">
    <name type="scientific">Vanrija humicola</name>
    <name type="common">Yeast</name>
    <name type="synonym">Cryptococcus humicola</name>
    <dbReference type="NCBI Taxonomy" id="5417"/>
    <lineage>
        <taxon>Eukaryota</taxon>
        <taxon>Fungi</taxon>
        <taxon>Dikarya</taxon>
        <taxon>Basidiomycota</taxon>
        <taxon>Agaricomycotina</taxon>
        <taxon>Tremellomycetes</taxon>
        <taxon>Trichosporonales</taxon>
        <taxon>Trichosporonaceae</taxon>
        <taxon>Vanrija</taxon>
    </lineage>
</organism>